<dbReference type="Proteomes" id="UP001431783">
    <property type="component" value="Unassembled WGS sequence"/>
</dbReference>
<comment type="caution">
    <text evidence="1">The sequence shown here is derived from an EMBL/GenBank/DDBJ whole genome shotgun (WGS) entry which is preliminary data.</text>
</comment>
<gene>
    <name evidence="1" type="ORF">WA026_013864</name>
</gene>
<dbReference type="AlphaFoldDB" id="A0AAW1U1S6"/>
<dbReference type="EMBL" id="JARQZJ010000037">
    <property type="protein sequence ID" value="KAK9876488.1"/>
    <property type="molecule type" value="Genomic_DNA"/>
</dbReference>
<name>A0AAW1U1S6_9CUCU</name>
<organism evidence="1 2">
    <name type="scientific">Henosepilachna vigintioctopunctata</name>
    <dbReference type="NCBI Taxonomy" id="420089"/>
    <lineage>
        <taxon>Eukaryota</taxon>
        <taxon>Metazoa</taxon>
        <taxon>Ecdysozoa</taxon>
        <taxon>Arthropoda</taxon>
        <taxon>Hexapoda</taxon>
        <taxon>Insecta</taxon>
        <taxon>Pterygota</taxon>
        <taxon>Neoptera</taxon>
        <taxon>Endopterygota</taxon>
        <taxon>Coleoptera</taxon>
        <taxon>Polyphaga</taxon>
        <taxon>Cucujiformia</taxon>
        <taxon>Coccinelloidea</taxon>
        <taxon>Coccinellidae</taxon>
        <taxon>Epilachninae</taxon>
        <taxon>Epilachnini</taxon>
        <taxon>Henosepilachna</taxon>
    </lineage>
</organism>
<reference evidence="1 2" key="1">
    <citation type="submission" date="2023-03" db="EMBL/GenBank/DDBJ databases">
        <title>Genome insight into feeding habits of ladybird beetles.</title>
        <authorList>
            <person name="Li H.-S."/>
            <person name="Huang Y.-H."/>
            <person name="Pang H."/>
        </authorList>
    </citation>
    <scope>NUCLEOTIDE SEQUENCE [LARGE SCALE GENOMIC DNA]</scope>
    <source>
        <strain evidence="1">SYSU_2023b</strain>
        <tissue evidence="1">Whole body</tissue>
    </source>
</reference>
<accession>A0AAW1U1S6</accession>
<evidence type="ECO:0000313" key="1">
    <source>
        <dbReference type="EMBL" id="KAK9876488.1"/>
    </source>
</evidence>
<proteinExistence type="predicted"/>
<evidence type="ECO:0000313" key="2">
    <source>
        <dbReference type="Proteomes" id="UP001431783"/>
    </source>
</evidence>
<protein>
    <submittedName>
        <fullName evidence="1">Uncharacterized protein</fullName>
    </submittedName>
</protein>
<sequence length="102" mass="11452">MVSVYKTSILISGGCANFGHSCYGGMGKRALDIASSNDEFVADMPYAQDAGLVFTGPRSGGYNSYPRERMSPQQYEQLSRILKQWIQFHKSPQSYQRDENMV</sequence>
<keyword evidence="2" id="KW-1185">Reference proteome</keyword>